<dbReference type="RefSeq" id="WP_175110751.1">
    <property type="nucleotide sequence ID" value="NZ_CADIKF010000012.1"/>
</dbReference>
<gene>
    <name evidence="2" type="ORF">LMG29739_02015</name>
</gene>
<organism evidence="2 3">
    <name type="scientific">Paraburkholderia solisilvae</name>
    <dbReference type="NCBI Taxonomy" id="624376"/>
    <lineage>
        <taxon>Bacteria</taxon>
        <taxon>Pseudomonadati</taxon>
        <taxon>Pseudomonadota</taxon>
        <taxon>Betaproteobacteria</taxon>
        <taxon>Burkholderiales</taxon>
        <taxon>Burkholderiaceae</taxon>
        <taxon>Paraburkholderia</taxon>
    </lineage>
</organism>
<dbReference type="Proteomes" id="UP000494329">
    <property type="component" value="Unassembled WGS sequence"/>
</dbReference>
<keyword evidence="3" id="KW-1185">Reference proteome</keyword>
<feature type="chain" id="PRO_5026924337" evidence="1">
    <location>
        <begin position="25"/>
        <end position="99"/>
    </location>
</feature>
<dbReference type="EMBL" id="CADIKF010000012">
    <property type="protein sequence ID" value="CAB3754737.1"/>
    <property type="molecule type" value="Genomic_DNA"/>
</dbReference>
<reference evidence="2 3" key="1">
    <citation type="submission" date="2020-04" db="EMBL/GenBank/DDBJ databases">
        <authorList>
            <person name="De Canck E."/>
        </authorList>
    </citation>
    <scope>NUCLEOTIDE SEQUENCE [LARGE SCALE GENOMIC DNA]</scope>
    <source>
        <strain evidence="2 3">LMG 29739</strain>
    </source>
</reference>
<accession>A0A6J5DMI8</accession>
<feature type="signal peptide" evidence="1">
    <location>
        <begin position="1"/>
        <end position="24"/>
    </location>
</feature>
<protein>
    <submittedName>
        <fullName evidence="2">Uncharacterized protein</fullName>
    </submittedName>
</protein>
<proteinExistence type="predicted"/>
<dbReference type="InterPro" id="IPR024446">
    <property type="entry name" value="PXPV"/>
</dbReference>
<dbReference type="Pfam" id="PF12778">
    <property type="entry name" value="PXPV"/>
    <property type="match status" value="1"/>
</dbReference>
<name>A0A6J5DMI8_9BURK</name>
<sequence>MKVKVFAALGASALMLICSRVAMAGVSVGFNVGVPAPVYVAPAPVVVAPAPVYAAPPPTIAYQPVPVVAPAIFIGWHGDRYWDGRRWWGRREWYGHRHW</sequence>
<keyword evidence="1" id="KW-0732">Signal</keyword>
<evidence type="ECO:0000313" key="2">
    <source>
        <dbReference type="EMBL" id="CAB3754737.1"/>
    </source>
</evidence>
<evidence type="ECO:0000313" key="3">
    <source>
        <dbReference type="Proteomes" id="UP000494329"/>
    </source>
</evidence>
<dbReference type="AlphaFoldDB" id="A0A6J5DMI8"/>
<evidence type="ECO:0000256" key="1">
    <source>
        <dbReference type="SAM" id="SignalP"/>
    </source>
</evidence>